<feature type="domain" description="N-acetyltransferase" evidence="3">
    <location>
        <begin position="1"/>
        <end position="139"/>
    </location>
</feature>
<evidence type="ECO:0000313" key="4">
    <source>
        <dbReference type="EMBL" id="KKO10934.1"/>
    </source>
</evidence>
<dbReference type="PROSITE" id="PS51186">
    <property type="entry name" value="GNAT"/>
    <property type="match status" value="1"/>
</dbReference>
<dbReference type="EMBL" id="LAZR01000004">
    <property type="protein sequence ID" value="KKO10934.1"/>
    <property type="molecule type" value="Genomic_DNA"/>
</dbReference>
<keyword evidence="1" id="KW-0808">Transferase</keyword>
<dbReference type="GO" id="GO:0016747">
    <property type="term" value="F:acyltransferase activity, transferring groups other than amino-acyl groups"/>
    <property type="evidence" value="ECO:0007669"/>
    <property type="project" value="InterPro"/>
</dbReference>
<dbReference type="PANTHER" id="PTHR43877">
    <property type="entry name" value="AMINOALKYLPHOSPHONATE N-ACETYLTRANSFERASE-RELATED-RELATED"/>
    <property type="match status" value="1"/>
</dbReference>
<dbReference type="Gene3D" id="3.40.630.30">
    <property type="match status" value="1"/>
</dbReference>
<reference evidence="4" key="1">
    <citation type="journal article" date="2015" name="Nature">
        <title>Complex archaea that bridge the gap between prokaryotes and eukaryotes.</title>
        <authorList>
            <person name="Spang A."/>
            <person name="Saw J.H."/>
            <person name="Jorgensen S.L."/>
            <person name="Zaremba-Niedzwiedzka K."/>
            <person name="Martijn J."/>
            <person name="Lind A.E."/>
            <person name="van Eijk R."/>
            <person name="Schleper C."/>
            <person name="Guy L."/>
            <person name="Ettema T.J."/>
        </authorList>
    </citation>
    <scope>NUCLEOTIDE SEQUENCE</scope>
</reference>
<dbReference type="NCBIfam" id="NF002959">
    <property type="entry name" value="PRK03624.1"/>
    <property type="match status" value="1"/>
</dbReference>
<keyword evidence="2" id="KW-0012">Acyltransferase</keyword>
<protein>
    <recommendedName>
        <fullName evidence="3">N-acetyltransferase domain-containing protein</fullName>
    </recommendedName>
</protein>
<dbReference type="InterPro" id="IPR016181">
    <property type="entry name" value="Acyl_CoA_acyltransferase"/>
</dbReference>
<evidence type="ECO:0000256" key="1">
    <source>
        <dbReference type="ARBA" id="ARBA00022679"/>
    </source>
</evidence>
<evidence type="ECO:0000259" key="3">
    <source>
        <dbReference type="PROSITE" id="PS51186"/>
    </source>
</evidence>
<dbReference type="AlphaFoldDB" id="A0A0F9Z1I8"/>
<gene>
    <name evidence="4" type="ORF">LCGC14_0024170</name>
</gene>
<organism evidence="4">
    <name type="scientific">marine sediment metagenome</name>
    <dbReference type="NCBI Taxonomy" id="412755"/>
    <lineage>
        <taxon>unclassified sequences</taxon>
        <taxon>metagenomes</taxon>
        <taxon>ecological metagenomes</taxon>
    </lineage>
</organism>
<proteinExistence type="predicted"/>
<comment type="caution">
    <text evidence="4">The sequence shown here is derived from an EMBL/GenBank/DDBJ whole genome shotgun (WGS) entry which is preliminary data.</text>
</comment>
<dbReference type="Pfam" id="PF00583">
    <property type="entry name" value="Acetyltransf_1"/>
    <property type="match status" value="1"/>
</dbReference>
<sequence>MNIRIFDEDDRKSVIELWEACDLTRPWNSPDKDIDRKIQFQPELFLVGTLDQKIIASAMAGYDGHRGSVFYLAVQPECQSKGYGQELMVYIESLLTKLGCPKLNIVVRTSNVKVLKFYGHLGYSPDDVASIGKRLIPDA</sequence>
<dbReference type="SUPFAM" id="SSF55729">
    <property type="entry name" value="Acyl-CoA N-acyltransferases (Nat)"/>
    <property type="match status" value="1"/>
</dbReference>
<accession>A0A0F9Z1I8</accession>
<dbReference type="InterPro" id="IPR050832">
    <property type="entry name" value="Bact_Acetyltransf"/>
</dbReference>
<dbReference type="InterPro" id="IPR000182">
    <property type="entry name" value="GNAT_dom"/>
</dbReference>
<dbReference type="PANTHER" id="PTHR43877:SF2">
    <property type="entry name" value="AMINOALKYLPHOSPHONATE N-ACETYLTRANSFERASE-RELATED"/>
    <property type="match status" value="1"/>
</dbReference>
<name>A0A0F9Z1I8_9ZZZZ</name>
<dbReference type="CDD" id="cd04301">
    <property type="entry name" value="NAT_SF"/>
    <property type="match status" value="1"/>
</dbReference>
<evidence type="ECO:0000256" key="2">
    <source>
        <dbReference type="ARBA" id="ARBA00023315"/>
    </source>
</evidence>